<accession>F2U8E4</accession>
<sequence length="282" mass="30872">MMTTSAAVLSALRARLATAGLDLFKPFNTRWYDAAVAEHIRLPVACGAHDGSGFDWTDSQGQELKDKEGSKEEGQLAVLIGNTRAIWSPFISALAQSPHPIPANPINTYVTRAVREAVASCVPSSLHPVLRFSYDLTPGRVLSFQRLAHESGLAYLHPACHLCVHPEYGPWISLRVVVVLDAPPLQGQHDKEAPMNPCSSAEETAMTEAKAVALAASERHDAEAWKLWLAMRDACTVGAQHRYTEPQVAYHYTHDLGIIESEMQRLRDDGQTEQVAGTSQLL</sequence>
<dbReference type="eggNOG" id="ENOG502S75U">
    <property type="taxonomic scope" value="Eukaryota"/>
</dbReference>
<protein>
    <recommendedName>
        <fullName evidence="4">Cyanocobalamin reductase (cyanide-eliminating)</fullName>
    </recommendedName>
</protein>
<dbReference type="InParanoid" id="F2U8E4"/>
<feature type="signal peptide" evidence="1">
    <location>
        <begin position="1"/>
        <end position="19"/>
    </location>
</feature>
<dbReference type="GeneID" id="16075058"/>
<evidence type="ECO:0000313" key="2">
    <source>
        <dbReference type="EMBL" id="EGD72652.1"/>
    </source>
</evidence>
<evidence type="ECO:0000313" key="3">
    <source>
        <dbReference type="Proteomes" id="UP000007799"/>
    </source>
</evidence>
<gene>
    <name evidence="2" type="ORF">PTSG_04387</name>
</gene>
<name>F2U8E4_SALR5</name>
<evidence type="ECO:0008006" key="4">
    <source>
        <dbReference type="Google" id="ProtNLM"/>
    </source>
</evidence>
<dbReference type="RefSeq" id="XP_004994475.1">
    <property type="nucleotide sequence ID" value="XM_004994418.1"/>
</dbReference>
<reference evidence="2" key="1">
    <citation type="submission" date="2009-08" db="EMBL/GenBank/DDBJ databases">
        <title>Annotation of Salpingoeca rosetta.</title>
        <authorList>
            <consortium name="The Broad Institute Genome Sequencing Platform"/>
            <person name="Russ C."/>
            <person name="Cuomo C."/>
            <person name="Burger G."/>
            <person name="Gray M.W."/>
            <person name="Holland P.W.H."/>
            <person name="King N."/>
            <person name="Lang F.B.F."/>
            <person name="Roger A.J."/>
            <person name="Ruiz-Trillo I."/>
            <person name="Young S.K."/>
            <person name="Zeng Q."/>
            <person name="Gargeya S."/>
            <person name="Alvarado L."/>
            <person name="Berlin A."/>
            <person name="Chapman S.B."/>
            <person name="Chen Z."/>
            <person name="Freedman E."/>
            <person name="Gellesch M."/>
            <person name="Goldberg J."/>
            <person name="Griggs A."/>
            <person name="Gujja S."/>
            <person name="Heilman E."/>
            <person name="Heiman D."/>
            <person name="Howarth C."/>
            <person name="Mehta T."/>
            <person name="Neiman D."/>
            <person name="Pearson M."/>
            <person name="Roberts A."/>
            <person name="Saif S."/>
            <person name="Shea T."/>
            <person name="Shenoy N."/>
            <person name="Sisk P."/>
            <person name="Stolte C."/>
            <person name="Sykes S."/>
            <person name="White J."/>
            <person name="Yandava C."/>
            <person name="Haas B."/>
            <person name="Nusbaum C."/>
            <person name="Birren B."/>
        </authorList>
    </citation>
    <scope>NUCLEOTIDE SEQUENCE [LARGE SCALE GENOMIC DNA]</scope>
    <source>
        <strain evidence="2">ATCC 50818</strain>
    </source>
</reference>
<keyword evidence="3" id="KW-1185">Reference proteome</keyword>
<dbReference type="OMA" id="PWCAFRA"/>
<organism evidence="3">
    <name type="scientific">Salpingoeca rosetta (strain ATCC 50818 / BSB-021)</name>
    <dbReference type="NCBI Taxonomy" id="946362"/>
    <lineage>
        <taxon>Eukaryota</taxon>
        <taxon>Choanoflagellata</taxon>
        <taxon>Craspedida</taxon>
        <taxon>Salpingoecidae</taxon>
        <taxon>Salpingoeca</taxon>
    </lineage>
</organism>
<proteinExistence type="predicted"/>
<dbReference type="Proteomes" id="UP000007799">
    <property type="component" value="Unassembled WGS sequence"/>
</dbReference>
<dbReference type="EMBL" id="GL832964">
    <property type="protein sequence ID" value="EGD72652.1"/>
    <property type="molecule type" value="Genomic_DNA"/>
</dbReference>
<evidence type="ECO:0000256" key="1">
    <source>
        <dbReference type="SAM" id="SignalP"/>
    </source>
</evidence>
<feature type="chain" id="PRO_5003287374" description="Cyanocobalamin reductase (cyanide-eliminating)" evidence="1">
    <location>
        <begin position="20"/>
        <end position="282"/>
    </location>
</feature>
<dbReference type="FunCoup" id="F2U8E4">
    <property type="interactions" value="233"/>
</dbReference>
<dbReference type="KEGG" id="sre:PTSG_04387"/>
<keyword evidence="1" id="KW-0732">Signal</keyword>
<dbReference type="OrthoDB" id="409189at2759"/>
<dbReference type="AlphaFoldDB" id="F2U8E4"/>